<dbReference type="GO" id="GO:0005743">
    <property type="term" value="C:mitochondrial inner membrane"/>
    <property type="evidence" value="ECO:0007669"/>
    <property type="project" value="UniProtKB-SubCell"/>
</dbReference>
<keyword evidence="5" id="KW-1185">Reference proteome</keyword>
<keyword evidence="3" id="KW-0143">Chaperone</keyword>
<name>A0AAD9MGF8_9PEZI</name>
<dbReference type="Pfam" id="PF08583">
    <property type="entry name" value="Cmc1"/>
    <property type="match status" value="1"/>
</dbReference>
<keyword evidence="2" id="KW-1015">Disulfide bond</keyword>
<sequence>MHPHLHTKDNTGCEEVMIAFEQCHARGFLWKTMGRCNGLKEELSRCLRAERVRNQAANRSQRQDKMALVREKWRDIDENS</sequence>
<keyword evidence="3" id="KW-0472">Membrane</keyword>
<proteinExistence type="inferred from homology"/>
<evidence type="ECO:0000256" key="3">
    <source>
        <dbReference type="RuleBase" id="RU364104"/>
    </source>
</evidence>
<dbReference type="InterPro" id="IPR013892">
    <property type="entry name" value="Cyt_c_biogenesis_Cmc1-like"/>
</dbReference>
<comment type="caution">
    <text evidence="4">The sequence shown here is derived from an EMBL/GenBank/DDBJ whole genome shotgun (WGS) entry which is preliminary data.</text>
</comment>
<reference evidence="4" key="1">
    <citation type="journal article" date="2023" name="Mol. Plant Microbe Interact.">
        <title>Elucidating the Obligate Nature and Biological Capacity of an Invasive Fungal Corn Pathogen.</title>
        <authorList>
            <person name="MacCready J.S."/>
            <person name="Roggenkamp E.M."/>
            <person name="Gdanetz K."/>
            <person name="Chilvers M.I."/>
        </authorList>
    </citation>
    <scope>NUCLEOTIDE SEQUENCE</scope>
    <source>
        <strain evidence="4">PM02</strain>
    </source>
</reference>
<evidence type="ECO:0000313" key="5">
    <source>
        <dbReference type="Proteomes" id="UP001217918"/>
    </source>
</evidence>
<gene>
    <name evidence="4" type="ORF">P8C59_007188</name>
</gene>
<evidence type="ECO:0000256" key="1">
    <source>
        <dbReference type="ARBA" id="ARBA00007347"/>
    </source>
</evidence>
<keyword evidence="3" id="KW-0999">Mitochondrion inner membrane</keyword>
<evidence type="ECO:0000256" key="2">
    <source>
        <dbReference type="ARBA" id="ARBA00023157"/>
    </source>
</evidence>
<keyword evidence="3" id="KW-0496">Mitochondrion</keyword>
<dbReference type="EMBL" id="JAQQPM010000006">
    <property type="protein sequence ID" value="KAK2072858.1"/>
    <property type="molecule type" value="Genomic_DNA"/>
</dbReference>
<dbReference type="AlphaFoldDB" id="A0AAD9MGF8"/>
<accession>A0AAD9MGF8</accession>
<comment type="function">
    <text evidence="3">Required for mitochondrial cytochrome c oxidase (COX) assembly and respiration.</text>
</comment>
<organism evidence="4 5">
    <name type="scientific">Phyllachora maydis</name>
    <dbReference type="NCBI Taxonomy" id="1825666"/>
    <lineage>
        <taxon>Eukaryota</taxon>
        <taxon>Fungi</taxon>
        <taxon>Dikarya</taxon>
        <taxon>Ascomycota</taxon>
        <taxon>Pezizomycotina</taxon>
        <taxon>Sordariomycetes</taxon>
        <taxon>Sordariomycetidae</taxon>
        <taxon>Phyllachorales</taxon>
        <taxon>Phyllachoraceae</taxon>
        <taxon>Phyllachora</taxon>
    </lineage>
</organism>
<dbReference type="Proteomes" id="UP001217918">
    <property type="component" value="Unassembled WGS sequence"/>
</dbReference>
<comment type="similarity">
    <text evidence="1 3">Belongs to the CMC family.</text>
</comment>
<comment type="subcellular location">
    <subcellularLocation>
        <location evidence="3">Mitochondrion inner membrane</location>
    </subcellularLocation>
</comment>
<evidence type="ECO:0000313" key="4">
    <source>
        <dbReference type="EMBL" id="KAK2072858.1"/>
    </source>
</evidence>
<protein>
    <recommendedName>
        <fullName evidence="3">COX assembly mitochondrial protein</fullName>
    </recommendedName>
</protein>